<evidence type="ECO:0000313" key="2">
    <source>
        <dbReference type="EMBL" id="KAK2174617.1"/>
    </source>
</evidence>
<reference evidence="2" key="1">
    <citation type="journal article" date="2023" name="Mol. Biol. Evol.">
        <title>Third-Generation Sequencing Reveals the Adaptive Role of the Epigenome in Three Deep-Sea Polychaetes.</title>
        <authorList>
            <person name="Perez M."/>
            <person name="Aroh O."/>
            <person name="Sun Y."/>
            <person name="Lan Y."/>
            <person name="Juniper S.K."/>
            <person name="Young C.R."/>
            <person name="Angers B."/>
            <person name="Qian P.Y."/>
        </authorList>
    </citation>
    <scope>NUCLEOTIDE SEQUENCE</scope>
    <source>
        <strain evidence="2">R07B-5</strain>
    </source>
</reference>
<evidence type="ECO:0000256" key="1">
    <source>
        <dbReference type="SAM" id="SignalP"/>
    </source>
</evidence>
<feature type="chain" id="PRO_5042230993" evidence="1">
    <location>
        <begin position="21"/>
        <end position="567"/>
    </location>
</feature>
<dbReference type="Proteomes" id="UP001209878">
    <property type="component" value="Unassembled WGS sequence"/>
</dbReference>
<keyword evidence="1" id="KW-0732">Signal</keyword>
<gene>
    <name evidence="2" type="ORF">NP493_789g00026</name>
</gene>
<comment type="caution">
    <text evidence="2">The sequence shown here is derived from an EMBL/GenBank/DDBJ whole genome shotgun (WGS) entry which is preliminary data.</text>
</comment>
<organism evidence="2 3">
    <name type="scientific">Ridgeia piscesae</name>
    <name type="common">Tubeworm</name>
    <dbReference type="NCBI Taxonomy" id="27915"/>
    <lineage>
        <taxon>Eukaryota</taxon>
        <taxon>Metazoa</taxon>
        <taxon>Spiralia</taxon>
        <taxon>Lophotrochozoa</taxon>
        <taxon>Annelida</taxon>
        <taxon>Polychaeta</taxon>
        <taxon>Sedentaria</taxon>
        <taxon>Canalipalpata</taxon>
        <taxon>Sabellida</taxon>
        <taxon>Siboglinidae</taxon>
        <taxon>Ridgeia</taxon>
    </lineage>
</organism>
<dbReference type="AlphaFoldDB" id="A0AAD9KNU3"/>
<protein>
    <submittedName>
        <fullName evidence="2">Uncharacterized protein</fullName>
    </submittedName>
</protein>
<dbReference type="EMBL" id="JAODUO010000788">
    <property type="protein sequence ID" value="KAK2174617.1"/>
    <property type="molecule type" value="Genomic_DNA"/>
</dbReference>
<keyword evidence="3" id="KW-1185">Reference proteome</keyword>
<feature type="signal peptide" evidence="1">
    <location>
        <begin position="1"/>
        <end position="20"/>
    </location>
</feature>
<name>A0AAD9KNU3_RIDPI</name>
<evidence type="ECO:0000313" key="3">
    <source>
        <dbReference type="Proteomes" id="UP001209878"/>
    </source>
</evidence>
<accession>A0AAD9KNU3</accession>
<sequence length="567" mass="63459">MENMMHLMCLAVVVTLGSTGIDVAGALWIMADKIPTDGVVFAYSAYFHSDKPVRFQIWRPIYIARQSREKCLLVRAGDRVGVYIEEAPGAVAYTFDPTPPYLLGGVFESIVSNQTVSFKSTLPFPYALSFSVYLDTNMTLYGITGDPYPDCPKRLTIPYVTKVIARERSGRRVPRHTHTGREMARVWLSVLVFVFLLELCSAGTYLLDDRVLTDGVVFAYSAYFISNKPVRFQVWRPVVNGTENVYRLVGQTRVRPSQTYSREDIYLENMPTGKCVRVRIGDKVGIFVEASMKFAAIMKTYPPYHLKHEHWRPAAINEGVVFDSYVFPFVLIMRAYIDIKTSAYGRPIRRRATKAPVIIPSSAAIVQTTTSSKLTIITAGNVCGFVLLVAIVAVLKDFSEGARQYGITHSHRPTSCGEEDTSHAPQSECETIAAFPPDHEGYIDFMPFGTTGETTENKRKCVRVRIGDKVGIFVEASMKFAAIMKTYPLYHLKHQHWRPAAINEGVVFDSYVFPFVLIMRAYIDIKTSAYGNAGDPFPNCPKGLGINGVTEAFSEDGTQHNIIHGHR</sequence>
<proteinExistence type="predicted"/>